<proteinExistence type="predicted"/>
<comment type="caution">
    <text evidence="3">The sequence shown here is derived from an EMBL/GenBank/DDBJ whole genome shotgun (WGS) entry which is preliminary data.</text>
</comment>
<gene>
    <name evidence="3" type="ORF">EZV62_006980</name>
</gene>
<keyword evidence="4" id="KW-1185">Reference proteome</keyword>
<evidence type="ECO:0000313" key="4">
    <source>
        <dbReference type="Proteomes" id="UP000323000"/>
    </source>
</evidence>
<feature type="domain" description="Disease resistance protein At4g27190-like leucine-rich repeats" evidence="2">
    <location>
        <begin position="2"/>
        <end position="42"/>
    </location>
</feature>
<keyword evidence="1" id="KW-0611">Plant defense</keyword>
<dbReference type="PANTHER" id="PTHR33463">
    <property type="entry name" value="NB-ARC DOMAIN-CONTAINING PROTEIN-RELATED"/>
    <property type="match status" value="1"/>
</dbReference>
<dbReference type="AlphaFoldDB" id="A0A5C7I901"/>
<evidence type="ECO:0000259" key="2">
    <source>
        <dbReference type="Pfam" id="PF23247"/>
    </source>
</evidence>
<organism evidence="3 4">
    <name type="scientific">Acer yangbiense</name>
    <dbReference type="NCBI Taxonomy" id="1000413"/>
    <lineage>
        <taxon>Eukaryota</taxon>
        <taxon>Viridiplantae</taxon>
        <taxon>Streptophyta</taxon>
        <taxon>Embryophyta</taxon>
        <taxon>Tracheophyta</taxon>
        <taxon>Spermatophyta</taxon>
        <taxon>Magnoliopsida</taxon>
        <taxon>eudicotyledons</taxon>
        <taxon>Gunneridae</taxon>
        <taxon>Pentapetalae</taxon>
        <taxon>rosids</taxon>
        <taxon>malvids</taxon>
        <taxon>Sapindales</taxon>
        <taxon>Sapindaceae</taxon>
        <taxon>Hippocastanoideae</taxon>
        <taxon>Acereae</taxon>
        <taxon>Acer</taxon>
    </lineage>
</organism>
<name>A0A5C7I901_9ROSI</name>
<sequence>MLSFQNLHVVRVSKFWSLKNLFPASIDRNLLQLEELDLSNCGVREIVAEEGGETSATGFIFPRVTYLKLWELPKLRTLYQGIHTSECPMLMKLMVYHCDHVKICQLDIGAQESLFLVEKVILNLKILTMSIKDMSMILQGQFPEDLFHKLKILHMMNDKSAVFPLGLLQRFHNLQNLVLSISSYKEIFSYEEVQKHAGTLSQIKDLMLCVLLDLNQMWKRNPKMDMILQNLEILNVLYCHNLINLVPFSTYFRNLTTLDVCNCDGLINLVTYSTVFMVQLIKISIQECKMMIEVVANEGDVTIDEIIFNKLKQLSPARLTNLISFCSGNWSFKFPSLEKIDVSTCPNMKIFSPGALSLPRLRPIMVGVNKE</sequence>
<protein>
    <recommendedName>
        <fullName evidence="2">Disease resistance protein At4g27190-like leucine-rich repeats domain-containing protein</fullName>
    </recommendedName>
</protein>
<dbReference type="Pfam" id="PF23247">
    <property type="entry name" value="LRR_RPS2"/>
    <property type="match status" value="2"/>
</dbReference>
<dbReference type="InterPro" id="IPR032675">
    <property type="entry name" value="LRR_dom_sf"/>
</dbReference>
<accession>A0A5C7I901</accession>
<dbReference type="InterPro" id="IPR057135">
    <property type="entry name" value="At4g27190-like_LRR"/>
</dbReference>
<dbReference type="EMBL" id="VAHF01000003">
    <property type="protein sequence ID" value="TXG65705.1"/>
    <property type="molecule type" value="Genomic_DNA"/>
</dbReference>
<dbReference type="SUPFAM" id="SSF52058">
    <property type="entry name" value="L domain-like"/>
    <property type="match status" value="1"/>
</dbReference>
<evidence type="ECO:0000256" key="1">
    <source>
        <dbReference type="ARBA" id="ARBA00022821"/>
    </source>
</evidence>
<dbReference type="InterPro" id="IPR050905">
    <property type="entry name" value="Plant_NBS-LRR"/>
</dbReference>
<dbReference type="PANTHER" id="PTHR33463:SF136">
    <property type="entry name" value="NB-ARC DOMAIN-CONTAINING PROTEIN"/>
    <property type="match status" value="1"/>
</dbReference>
<dbReference type="Gene3D" id="3.80.10.10">
    <property type="entry name" value="Ribonuclease Inhibitor"/>
    <property type="match status" value="2"/>
</dbReference>
<dbReference type="OrthoDB" id="1704964at2759"/>
<evidence type="ECO:0000313" key="3">
    <source>
        <dbReference type="EMBL" id="TXG65705.1"/>
    </source>
</evidence>
<reference evidence="4" key="1">
    <citation type="journal article" date="2019" name="Gigascience">
        <title>De novo genome assembly of the endangered Acer yangbiense, a plant species with extremely small populations endemic to Yunnan Province, China.</title>
        <authorList>
            <person name="Yang J."/>
            <person name="Wariss H.M."/>
            <person name="Tao L."/>
            <person name="Zhang R."/>
            <person name="Yun Q."/>
            <person name="Hollingsworth P."/>
            <person name="Dao Z."/>
            <person name="Luo G."/>
            <person name="Guo H."/>
            <person name="Ma Y."/>
            <person name="Sun W."/>
        </authorList>
    </citation>
    <scope>NUCLEOTIDE SEQUENCE [LARGE SCALE GENOMIC DNA]</scope>
    <source>
        <strain evidence="4">cv. Malutang</strain>
    </source>
</reference>
<dbReference type="Proteomes" id="UP000323000">
    <property type="component" value="Chromosome 3"/>
</dbReference>
<feature type="domain" description="Disease resistance protein At4g27190-like leucine-rich repeats" evidence="2">
    <location>
        <begin position="125"/>
        <end position="250"/>
    </location>
</feature>